<evidence type="ECO:0000259" key="1">
    <source>
        <dbReference type="PROSITE" id="PS51186"/>
    </source>
</evidence>
<dbReference type="AlphaFoldDB" id="A0A250DN49"/>
<dbReference type="CDD" id="cd04301">
    <property type="entry name" value="NAT_SF"/>
    <property type="match status" value="1"/>
</dbReference>
<dbReference type="Pfam" id="PF00583">
    <property type="entry name" value="Acetyltransf_1"/>
    <property type="match status" value="1"/>
</dbReference>
<dbReference type="InterPro" id="IPR016181">
    <property type="entry name" value="Acyl_CoA_acyltransferase"/>
</dbReference>
<dbReference type="GO" id="GO:0016747">
    <property type="term" value="F:acyltransferase activity, transferring groups other than amino-acyl groups"/>
    <property type="evidence" value="ECO:0007669"/>
    <property type="project" value="InterPro"/>
</dbReference>
<dbReference type="PANTHER" id="PTHR43138">
    <property type="entry name" value="ACETYLTRANSFERASE, GNAT FAMILY"/>
    <property type="match status" value="1"/>
</dbReference>
<evidence type="ECO:0000313" key="3">
    <source>
        <dbReference type="Proteomes" id="UP000217154"/>
    </source>
</evidence>
<dbReference type="RefSeq" id="WP_095746019.1">
    <property type="nucleotide sequence ID" value="NZ_CP023284.1"/>
</dbReference>
<dbReference type="InterPro" id="IPR052742">
    <property type="entry name" value="Mito_N-acetyltransferase"/>
</dbReference>
<dbReference type="Gene3D" id="3.40.630.30">
    <property type="match status" value="1"/>
</dbReference>
<accession>A0A250DN49</accession>
<protein>
    <submittedName>
        <fullName evidence="2">GNAT family N-acetyltransferase</fullName>
    </submittedName>
</protein>
<dbReference type="KEGG" id="vbo:CKY39_22475"/>
<gene>
    <name evidence="2" type="ORF">CKY39_22475</name>
</gene>
<name>A0A250DN49_9BURK</name>
<keyword evidence="2" id="KW-0808">Transferase</keyword>
<feature type="domain" description="N-acetyltransferase" evidence="1">
    <location>
        <begin position="2"/>
        <end position="163"/>
    </location>
</feature>
<dbReference type="SUPFAM" id="SSF55729">
    <property type="entry name" value="Acyl-CoA N-acyltransferases (Nat)"/>
    <property type="match status" value="1"/>
</dbReference>
<dbReference type="InterPro" id="IPR000182">
    <property type="entry name" value="GNAT_dom"/>
</dbReference>
<dbReference type="EMBL" id="CP023284">
    <property type="protein sequence ID" value="ATA55682.1"/>
    <property type="molecule type" value="Genomic_DNA"/>
</dbReference>
<dbReference type="Proteomes" id="UP000217154">
    <property type="component" value="Chromosome"/>
</dbReference>
<sequence length="169" mass="18660">MIQIREALDADWPAIWAVLEPTFRRGDTYTYPPDVAEEQARNSWMKVPTLTFVACNDEGAVLGTYVIRPNQPGQGAHVSNCGYVVSEAARGLGVASALCEHSQQQALRMGFLAMQFNFVVSTNERAVRLWQHMGFAIVGTLPGAFRHPQLGFVDAFVMYKQLQPFPGAA</sequence>
<dbReference type="PANTHER" id="PTHR43138:SF1">
    <property type="entry name" value="N-ACETYLTRANSFERASE ACA1"/>
    <property type="match status" value="1"/>
</dbReference>
<reference evidence="2 3" key="1">
    <citation type="submission" date="2017-09" db="EMBL/GenBank/DDBJ databases">
        <title>The diverse metabolic capabilities of V. boronicumulans make it an excellent choice for continued studies on novel biodegradation.</title>
        <authorList>
            <person name="Sun S."/>
        </authorList>
    </citation>
    <scope>NUCLEOTIDE SEQUENCE [LARGE SCALE GENOMIC DNA]</scope>
    <source>
        <strain evidence="2 3">J1</strain>
    </source>
</reference>
<evidence type="ECO:0000313" key="2">
    <source>
        <dbReference type="EMBL" id="ATA55682.1"/>
    </source>
</evidence>
<organism evidence="2 3">
    <name type="scientific">Variovorax boronicumulans</name>
    <dbReference type="NCBI Taxonomy" id="436515"/>
    <lineage>
        <taxon>Bacteria</taxon>
        <taxon>Pseudomonadati</taxon>
        <taxon>Pseudomonadota</taxon>
        <taxon>Betaproteobacteria</taxon>
        <taxon>Burkholderiales</taxon>
        <taxon>Comamonadaceae</taxon>
        <taxon>Variovorax</taxon>
    </lineage>
</organism>
<dbReference type="PROSITE" id="PS51186">
    <property type="entry name" value="GNAT"/>
    <property type="match status" value="1"/>
</dbReference>
<proteinExistence type="predicted"/>